<dbReference type="GO" id="GO:0016491">
    <property type="term" value="F:oxidoreductase activity"/>
    <property type="evidence" value="ECO:0007669"/>
    <property type="project" value="InterPro"/>
</dbReference>
<dbReference type="Gene3D" id="3.30.70.100">
    <property type="match status" value="1"/>
</dbReference>
<dbReference type="EMBL" id="PJBV01000013">
    <property type="protein sequence ID" value="PKH42227.1"/>
    <property type="molecule type" value="Genomic_DNA"/>
</dbReference>
<sequence length="104" mass="10526">MTSTLYACYRHPEDTEAFDRHYADVHSGLGLALPGLRSFTGTHPAPGPDGAAPAYYFIAALSFDDDAALGAALGGAEGAAAVADLANFAGAGVDLMTGPTTTYS</sequence>
<organism evidence="3 4">
    <name type="scientific">Nocardioides alpinus</name>
    <dbReference type="NCBI Taxonomy" id="748909"/>
    <lineage>
        <taxon>Bacteria</taxon>
        <taxon>Bacillati</taxon>
        <taxon>Actinomycetota</taxon>
        <taxon>Actinomycetes</taxon>
        <taxon>Propionibacteriales</taxon>
        <taxon>Nocardioidaceae</taxon>
        <taxon>Nocardioides</taxon>
    </lineage>
</organism>
<dbReference type="AlphaFoldDB" id="A0A1I0ZZE4"/>
<dbReference type="STRING" id="748909.SAMN05192575_10767"/>
<reference evidence="4" key="1">
    <citation type="submission" date="2016-10" db="EMBL/GenBank/DDBJ databases">
        <authorList>
            <person name="Varghese N."/>
            <person name="Submissions S."/>
        </authorList>
    </citation>
    <scope>NUCLEOTIDE SEQUENCE [LARGE SCALE GENOMIC DNA]</scope>
    <source>
        <strain evidence="4">CGMCC 1.10697</strain>
    </source>
</reference>
<dbReference type="OrthoDB" id="5294870at2"/>
<dbReference type="InterPro" id="IPR009799">
    <property type="entry name" value="EthD_dom"/>
</dbReference>
<proteinExistence type="predicted"/>
<evidence type="ECO:0000313" key="2">
    <source>
        <dbReference type="EMBL" id="PKH42227.1"/>
    </source>
</evidence>
<dbReference type="Proteomes" id="UP000233565">
    <property type="component" value="Unassembled WGS sequence"/>
</dbReference>
<protein>
    <submittedName>
        <fullName evidence="2">EthD family reductase</fullName>
    </submittedName>
</protein>
<reference evidence="3" key="2">
    <citation type="submission" date="2016-10" db="EMBL/GenBank/DDBJ databases">
        <authorList>
            <person name="de Groot N.N."/>
        </authorList>
    </citation>
    <scope>NUCLEOTIDE SEQUENCE [LARGE SCALE GENOMIC DNA]</scope>
    <source>
        <strain evidence="3">CGMCC 1.10697</strain>
    </source>
</reference>
<gene>
    <name evidence="2" type="ORF">CXG46_07085</name>
    <name evidence="3" type="ORF">SAMN05192575_10767</name>
</gene>
<feature type="domain" description="EthD" evidence="1">
    <location>
        <begin position="11"/>
        <end position="90"/>
    </location>
</feature>
<dbReference type="SUPFAM" id="SSF54909">
    <property type="entry name" value="Dimeric alpha+beta barrel"/>
    <property type="match status" value="1"/>
</dbReference>
<evidence type="ECO:0000313" key="5">
    <source>
        <dbReference type="Proteomes" id="UP000233565"/>
    </source>
</evidence>
<accession>A0A1I0ZZE4</accession>
<dbReference type="InterPro" id="IPR011008">
    <property type="entry name" value="Dimeric_a/b-barrel"/>
</dbReference>
<keyword evidence="5" id="KW-1185">Reference proteome</keyword>
<dbReference type="RefSeq" id="WP_091199614.1">
    <property type="nucleotide sequence ID" value="NZ_FOKC01000007.1"/>
</dbReference>
<evidence type="ECO:0000313" key="4">
    <source>
        <dbReference type="Proteomes" id="UP000199113"/>
    </source>
</evidence>
<dbReference type="EMBL" id="FOKC01000007">
    <property type="protein sequence ID" value="SFB31011.1"/>
    <property type="molecule type" value="Genomic_DNA"/>
</dbReference>
<dbReference type="Proteomes" id="UP000199113">
    <property type="component" value="Unassembled WGS sequence"/>
</dbReference>
<dbReference type="NCBIfam" id="TIGR02118">
    <property type="entry name" value="EthD family reductase"/>
    <property type="match status" value="1"/>
</dbReference>
<dbReference type="Pfam" id="PF07110">
    <property type="entry name" value="EthD"/>
    <property type="match status" value="1"/>
</dbReference>
<name>A0A1I0ZZE4_9ACTN</name>
<evidence type="ECO:0000313" key="3">
    <source>
        <dbReference type="EMBL" id="SFB31011.1"/>
    </source>
</evidence>
<evidence type="ECO:0000259" key="1">
    <source>
        <dbReference type="Pfam" id="PF07110"/>
    </source>
</evidence>
<reference evidence="2 5" key="3">
    <citation type="submission" date="2017-12" db="EMBL/GenBank/DDBJ databases">
        <title>Pharmacopeia of the Arctic Ocean.</title>
        <authorList>
            <person name="Collins E."/>
            <person name="Ducluzeau A.-L."/>
        </authorList>
    </citation>
    <scope>NUCLEOTIDE SEQUENCE [LARGE SCALE GENOMIC DNA]</scope>
    <source>
        <strain evidence="2 5">DSM 23325</strain>
    </source>
</reference>